<keyword evidence="2" id="KW-1185">Reference proteome</keyword>
<reference evidence="2" key="1">
    <citation type="submission" date="2016-10" db="EMBL/GenBank/DDBJ databases">
        <authorList>
            <person name="Varghese N."/>
            <person name="Submissions S."/>
        </authorList>
    </citation>
    <scope>NUCLEOTIDE SEQUENCE [LARGE SCALE GENOMIC DNA]</scope>
    <source>
        <strain evidence="2">DSM 44718</strain>
    </source>
</reference>
<dbReference type="AlphaFoldDB" id="A0A1H3KUP1"/>
<organism evidence="1 2">
    <name type="scientific">Asanoa ishikariensis</name>
    <dbReference type="NCBI Taxonomy" id="137265"/>
    <lineage>
        <taxon>Bacteria</taxon>
        <taxon>Bacillati</taxon>
        <taxon>Actinomycetota</taxon>
        <taxon>Actinomycetes</taxon>
        <taxon>Micromonosporales</taxon>
        <taxon>Micromonosporaceae</taxon>
        <taxon>Asanoa</taxon>
    </lineage>
</organism>
<evidence type="ECO:0008006" key="3">
    <source>
        <dbReference type="Google" id="ProtNLM"/>
    </source>
</evidence>
<proteinExistence type="predicted"/>
<dbReference type="InterPro" id="IPR023393">
    <property type="entry name" value="START-like_dom_sf"/>
</dbReference>
<evidence type="ECO:0000313" key="2">
    <source>
        <dbReference type="Proteomes" id="UP000199632"/>
    </source>
</evidence>
<name>A0A1H3KUP1_9ACTN</name>
<dbReference type="EMBL" id="FNQB01000001">
    <property type="protein sequence ID" value="SDY55892.1"/>
    <property type="molecule type" value="Genomic_DNA"/>
</dbReference>
<gene>
    <name evidence="1" type="ORF">SAMN05421684_0354</name>
</gene>
<dbReference type="SUPFAM" id="SSF55961">
    <property type="entry name" value="Bet v1-like"/>
    <property type="match status" value="1"/>
</dbReference>
<protein>
    <recommendedName>
        <fullName evidence="3">Activator of Hsp90 ATPase homolog 1-like protein</fullName>
    </recommendedName>
</protein>
<sequence>METTVDAPAATVRRHFSEPALIRQWFGWDYPSLDDEIKMIFLDDVRTVAPDQIGLGEDHTITFTGVGPARTVVRIETPGTPTDDLDMIEEGWRQFLEQLRFLLERDLAGRRTVYLDGRAAPATLAAALDAGSAWHTGRFQRITVDPDGHLVALVTQAPVDSTEPADAMVTISTFGLDDAAFAEVEAAWTARWKAVLS</sequence>
<dbReference type="Gene3D" id="3.30.530.20">
    <property type="match status" value="1"/>
</dbReference>
<evidence type="ECO:0000313" key="1">
    <source>
        <dbReference type="EMBL" id="SDY55892.1"/>
    </source>
</evidence>
<accession>A0A1H3KUP1</accession>
<dbReference type="STRING" id="137265.SAMN05421684_0354"/>
<dbReference type="Proteomes" id="UP000199632">
    <property type="component" value="Unassembled WGS sequence"/>
</dbReference>